<gene>
    <name evidence="2" type="ORF">ACFOUW_36660</name>
</gene>
<keyword evidence="3" id="KW-1185">Reference proteome</keyword>
<dbReference type="RefSeq" id="WP_239554175.1">
    <property type="nucleotide sequence ID" value="NZ_JAFBCM010000001.1"/>
</dbReference>
<dbReference type="InterPro" id="IPR058548">
    <property type="entry name" value="MlaB-like_STAS"/>
</dbReference>
<dbReference type="SUPFAM" id="SSF52091">
    <property type="entry name" value="SpoIIaa-like"/>
    <property type="match status" value="1"/>
</dbReference>
<dbReference type="InterPro" id="IPR002645">
    <property type="entry name" value="STAS_dom"/>
</dbReference>
<proteinExistence type="predicted"/>
<accession>A0ABV7YQC3</accession>
<evidence type="ECO:0000313" key="2">
    <source>
        <dbReference type="EMBL" id="MFC3766409.1"/>
    </source>
</evidence>
<reference evidence="3" key="1">
    <citation type="journal article" date="2019" name="Int. J. Syst. Evol. Microbiol.">
        <title>The Global Catalogue of Microorganisms (GCM) 10K type strain sequencing project: providing services to taxonomists for standard genome sequencing and annotation.</title>
        <authorList>
            <consortium name="The Broad Institute Genomics Platform"/>
            <consortium name="The Broad Institute Genome Sequencing Center for Infectious Disease"/>
            <person name="Wu L."/>
            <person name="Ma J."/>
        </authorList>
    </citation>
    <scope>NUCLEOTIDE SEQUENCE [LARGE SCALE GENOMIC DNA]</scope>
    <source>
        <strain evidence="3">CGMCC 4.7241</strain>
    </source>
</reference>
<dbReference type="CDD" id="cd07043">
    <property type="entry name" value="STAS_anti-anti-sigma_factors"/>
    <property type="match status" value="1"/>
</dbReference>
<dbReference type="EMBL" id="JBHRZH010000053">
    <property type="protein sequence ID" value="MFC3766409.1"/>
    <property type="molecule type" value="Genomic_DNA"/>
</dbReference>
<comment type="caution">
    <text evidence="2">The sequence shown here is derived from an EMBL/GenBank/DDBJ whole genome shotgun (WGS) entry which is preliminary data.</text>
</comment>
<sequence length="130" mass="14790">MRWFVERNCERSRAVRRSVDTTHSDRAIVELTDDAHVEDLADLRWNLRHLLMSGVRDIVVDVAGLRQLSSTCVAALLSTHRICRIRGGGVVLRTPNRRTLDLLRRTGLHHVFEIELPSPADGRTEMRDAG</sequence>
<protein>
    <submittedName>
        <fullName evidence="2">STAS domain-containing protein</fullName>
    </submittedName>
</protein>
<dbReference type="PROSITE" id="PS50801">
    <property type="entry name" value="STAS"/>
    <property type="match status" value="1"/>
</dbReference>
<dbReference type="InterPro" id="IPR036513">
    <property type="entry name" value="STAS_dom_sf"/>
</dbReference>
<name>A0ABV7YQC3_9ACTN</name>
<dbReference type="Gene3D" id="3.30.750.24">
    <property type="entry name" value="STAS domain"/>
    <property type="match status" value="1"/>
</dbReference>
<organism evidence="2 3">
    <name type="scientific">Tenggerimyces flavus</name>
    <dbReference type="NCBI Taxonomy" id="1708749"/>
    <lineage>
        <taxon>Bacteria</taxon>
        <taxon>Bacillati</taxon>
        <taxon>Actinomycetota</taxon>
        <taxon>Actinomycetes</taxon>
        <taxon>Propionibacteriales</taxon>
        <taxon>Nocardioidaceae</taxon>
        <taxon>Tenggerimyces</taxon>
    </lineage>
</organism>
<evidence type="ECO:0000313" key="3">
    <source>
        <dbReference type="Proteomes" id="UP001595699"/>
    </source>
</evidence>
<dbReference type="Pfam" id="PF13466">
    <property type="entry name" value="STAS_2"/>
    <property type="match status" value="1"/>
</dbReference>
<evidence type="ECO:0000259" key="1">
    <source>
        <dbReference type="PROSITE" id="PS50801"/>
    </source>
</evidence>
<dbReference type="Proteomes" id="UP001595699">
    <property type="component" value="Unassembled WGS sequence"/>
</dbReference>
<feature type="domain" description="STAS" evidence="1">
    <location>
        <begin position="28"/>
        <end position="108"/>
    </location>
</feature>